<evidence type="ECO:0000313" key="1">
    <source>
        <dbReference type="EMBL" id="GAG06649.1"/>
    </source>
</evidence>
<organism evidence="1">
    <name type="scientific">marine sediment metagenome</name>
    <dbReference type="NCBI Taxonomy" id="412755"/>
    <lineage>
        <taxon>unclassified sequences</taxon>
        <taxon>metagenomes</taxon>
        <taxon>ecological metagenomes</taxon>
    </lineage>
</organism>
<name>X0ULG7_9ZZZZ</name>
<reference evidence="1" key="1">
    <citation type="journal article" date="2014" name="Front. Microbiol.">
        <title>High frequency of phylogenetically diverse reductive dehalogenase-homologous genes in deep subseafloor sedimentary metagenomes.</title>
        <authorList>
            <person name="Kawai M."/>
            <person name="Futagami T."/>
            <person name="Toyoda A."/>
            <person name="Takaki Y."/>
            <person name="Nishi S."/>
            <person name="Hori S."/>
            <person name="Arai W."/>
            <person name="Tsubouchi T."/>
            <person name="Morono Y."/>
            <person name="Uchiyama I."/>
            <person name="Ito T."/>
            <person name="Fujiyama A."/>
            <person name="Inagaki F."/>
            <person name="Takami H."/>
        </authorList>
    </citation>
    <scope>NUCLEOTIDE SEQUENCE</scope>
    <source>
        <strain evidence="1">Expedition CK06-06</strain>
    </source>
</reference>
<dbReference type="EMBL" id="BARS01021703">
    <property type="protein sequence ID" value="GAG06649.1"/>
    <property type="molecule type" value="Genomic_DNA"/>
</dbReference>
<dbReference type="InterPro" id="IPR008228">
    <property type="entry name" value="UCP006173"/>
</dbReference>
<comment type="caution">
    <text evidence="1">The sequence shown here is derived from an EMBL/GenBank/DDBJ whole genome shotgun (WGS) entry which is preliminary data.</text>
</comment>
<proteinExistence type="predicted"/>
<accession>X0ULG7</accession>
<protein>
    <submittedName>
        <fullName evidence="1">Uncharacterized protein</fullName>
    </submittedName>
</protein>
<sequence length="81" mass="8956">PQSVGVLDWLPHSCAYRLVAEGKDLHWWHPLISGDSNSVHEAGISVRPWAVSEEGVPVGKIERFVVRDPSIKSILTGKNED</sequence>
<dbReference type="AlphaFoldDB" id="X0ULG7"/>
<gene>
    <name evidence="1" type="ORF">S01H1_34813</name>
</gene>
<feature type="non-terminal residue" evidence="1">
    <location>
        <position position="1"/>
    </location>
</feature>
<dbReference type="PANTHER" id="PTHR37421">
    <property type="entry name" value="UPF0260 PROTEIN YCGN"/>
    <property type="match status" value="1"/>
</dbReference>
<dbReference type="PANTHER" id="PTHR37421:SF1">
    <property type="entry name" value="UPF0260 PROTEIN YCGN"/>
    <property type="match status" value="1"/>
</dbReference>